<proteinExistence type="predicted"/>
<name>A0A9P7VFM3_9AGAR</name>
<dbReference type="RefSeq" id="XP_043032771.1">
    <property type="nucleotide sequence ID" value="XM_043178174.1"/>
</dbReference>
<gene>
    <name evidence="1" type="ORF">BT62DRAFT_1014178</name>
</gene>
<dbReference type="AlphaFoldDB" id="A0A9P7VFM3"/>
<keyword evidence="2" id="KW-1185">Reference proteome</keyword>
<comment type="caution">
    <text evidence="1">The sequence shown here is derived from an EMBL/GenBank/DDBJ whole genome shotgun (WGS) entry which is preliminary data.</text>
</comment>
<dbReference type="Proteomes" id="UP000812287">
    <property type="component" value="Unassembled WGS sequence"/>
</dbReference>
<protein>
    <submittedName>
        <fullName evidence="1">Uncharacterized protein</fullName>
    </submittedName>
</protein>
<accession>A0A9P7VFM3</accession>
<sequence>MDNFPRETAWRAYQSFPENICLYIPFGDPSRKHINIRIIQNPGVARQNEVTTKIPTNTHSKAAPMDIKCLFPAACVEKLNSVLKQWYEVQENGPGTVQSYGRAEEIPSAIQRKESRTADSASRVEKGSMPVIVGAAWHLLPGEKTLRPSFEPIVLKPASCTADADILTSIASTVSNTLLEGVVVRLKNFLLSSTEKR</sequence>
<evidence type="ECO:0000313" key="2">
    <source>
        <dbReference type="Proteomes" id="UP000812287"/>
    </source>
</evidence>
<evidence type="ECO:0000313" key="1">
    <source>
        <dbReference type="EMBL" id="KAG7439271.1"/>
    </source>
</evidence>
<reference evidence="1" key="1">
    <citation type="submission" date="2020-11" db="EMBL/GenBank/DDBJ databases">
        <title>Adaptations for nitrogen fixation in a non-lichenized fungal sporocarp promotes dispersal by wood-feeding termites.</title>
        <authorList>
            <consortium name="DOE Joint Genome Institute"/>
            <person name="Koch R.A."/>
            <person name="Yoon G."/>
            <person name="Arayal U."/>
            <person name="Lail K."/>
            <person name="Amirebrahimi M."/>
            <person name="Labutti K."/>
            <person name="Lipzen A."/>
            <person name="Riley R."/>
            <person name="Barry K."/>
            <person name="Henrissat B."/>
            <person name="Grigoriev I.V."/>
            <person name="Herr J.R."/>
            <person name="Aime M.C."/>
        </authorList>
    </citation>
    <scope>NUCLEOTIDE SEQUENCE</scope>
    <source>
        <strain evidence="1">MCA 3950</strain>
    </source>
</reference>
<dbReference type="EMBL" id="MU250603">
    <property type="protein sequence ID" value="KAG7439271.1"/>
    <property type="molecule type" value="Genomic_DNA"/>
</dbReference>
<dbReference type="GeneID" id="66100461"/>
<organism evidence="1 2">
    <name type="scientific">Guyanagaster necrorhizus</name>
    <dbReference type="NCBI Taxonomy" id="856835"/>
    <lineage>
        <taxon>Eukaryota</taxon>
        <taxon>Fungi</taxon>
        <taxon>Dikarya</taxon>
        <taxon>Basidiomycota</taxon>
        <taxon>Agaricomycotina</taxon>
        <taxon>Agaricomycetes</taxon>
        <taxon>Agaricomycetidae</taxon>
        <taxon>Agaricales</taxon>
        <taxon>Marasmiineae</taxon>
        <taxon>Physalacriaceae</taxon>
        <taxon>Guyanagaster</taxon>
    </lineage>
</organism>